<feature type="region of interest" description="Disordered" evidence="4">
    <location>
        <begin position="1"/>
        <end position="139"/>
    </location>
</feature>
<sequence>MDLERIKQSLRLRSGRSKKTRKPPTEQSTAAARPSQPPSQPVQKSIANGAVKDPPRVITKPRASPPTKVPVVRKSQPKPEIAEVPALKQRDSSVHRPKYSHASTELDLKASRPVPKPRIECPRPDPEQKEPGTNPSSLLRTMSEADAGVILNSESSSGLDFDLHPPPPPSRPKPPSVESLSELLFSSGHLNTLLRDPQYLARFTSFLTRYRPQYHPVLLRYLETQKAIKAIEYANAVAEGISPSSDDGDASNAKISIAAILDRAFEELSNSSFRIMVDSALPMYVTYNLVKMVTECLIDEITGSRTSPTRDLVGGLSEVFCLTDPKQEDNPIIFASEEFYRQTGYGPDDVIGRNCRFLQGSKTNRESVARLRESIAKGEDICETLLNYRRDGRAFLNLLMIAPLHDDRGNVKYHIGAQVDVTGMVERGKGFEGLKRYLTTREIERRERQVHGNGIRGDDQGLQKPKALAKLRDLSEMFDLEESIVVRSTGRSTSTSRDDDEGSVASSRKVPRRVFDDADATSDNGEEESAEDEDKAWQLGQSGRSGLSGKLPGVYDSYMLVRPAPSLRIVFVSSILRRRVGNIVQHPFLSHVATSANTLKGLKESFGVGVPVSAKINLLLEAGGRQDGTATRSGSKLQDAGQGRVCWISATPLLGSDDKIGVWMVVIVENAKVPKKSKPENLASAAEDQVLKQPRSDEVTQIATSTKTRSPKQTRSASVDASKSGTESAGAPIEPKLPDDTPDHNQTAPSSSPPAIEDNMKEGMLRQEGHQQVSLEDETLVEPEEEKPDLNHTSTDQPEHLPELLEDENDDYVRTNGGLSESPSPQYTHGQPNDHVEPRTPTPTDVNDALERALSGTKKTGFWATPVSPEDSNFTNGLNGLHNFSDDEKTPVNPRNAGFGDYTPSPSRPGTSGLDSSTGKSNSKHYMDYLRHPGSRPSSEYNRGLSGSFMSAKYNAEDDSPEEVDDFNDSECARSPYSVD</sequence>
<dbReference type="Pfam" id="PF13426">
    <property type="entry name" value="PAS_9"/>
    <property type="match status" value="1"/>
</dbReference>
<dbReference type="GO" id="GO:0005634">
    <property type="term" value="C:nucleus"/>
    <property type="evidence" value="ECO:0007669"/>
    <property type="project" value="TreeGrafter"/>
</dbReference>
<dbReference type="Proteomes" id="UP000054466">
    <property type="component" value="Unassembled WGS sequence"/>
</dbReference>
<keyword evidence="7" id="KW-1185">Reference proteome</keyword>
<feature type="region of interest" description="Disordered" evidence="4">
    <location>
        <begin position="155"/>
        <end position="178"/>
    </location>
</feature>
<dbReference type="HOGENOM" id="CLU_012260_0_0_1"/>
<dbReference type="PANTHER" id="PTHR47429:SF9">
    <property type="entry name" value="PAS DOMAIN-CONTAINING PROTEIN"/>
    <property type="match status" value="1"/>
</dbReference>
<dbReference type="InterPro" id="IPR035965">
    <property type="entry name" value="PAS-like_dom_sf"/>
</dbReference>
<feature type="region of interest" description="Disordered" evidence="4">
    <location>
        <begin position="488"/>
        <end position="543"/>
    </location>
</feature>
<reference evidence="6 7" key="1">
    <citation type="submission" date="2015-01" db="EMBL/GenBank/DDBJ databases">
        <title>The Genome Sequence of Cladophialophora immunda CBS83496.</title>
        <authorList>
            <consortium name="The Broad Institute Genomics Platform"/>
            <person name="Cuomo C."/>
            <person name="de Hoog S."/>
            <person name="Gorbushina A."/>
            <person name="Stielow B."/>
            <person name="Teixiera M."/>
            <person name="Abouelleil A."/>
            <person name="Chapman S.B."/>
            <person name="Priest M."/>
            <person name="Young S.K."/>
            <person name="Wortman J."/>
            <person name="Nusbaum C."/>
            <person name="Birren B."/>
        </authorList>
    </citation>
    <scope>NUCLEOTIDE SEQUENCE [LARGE SCALE GENOMIC DNA]</scope>
    <source>
        <strain evidence="6 7">CBS 83496</strain>
    </source>
</reference>
<dbReference type="CDD" id="cd00130">
    <property type="entry name" value="PAS"/>
    <property type="match status" value="1"/>
</dbReference>
<evidence type="ECO:0000313" key="7">
    <source>
        <dbReference type="Proteomes" id="UP000054466"/>
    </source>
</evidence>
<dbReference type="Gene3D" id="3.30.450.20">
    <property type="entry name" value="PAS domain"/>
    <property type="match status" value="1"/>
</dbReference>
<dbReference type="VEuPathDB" id="FungiDB:PV07_02964"/>
<dbReference type="EMBL" id="KN847041">
    <property type="protein sequence ID" value="KIW31307.1"/>
    <property type="molecule type" value="Genomic_DNA"/>
</dbReference>
<accession>A0A0D2B119</accession>
<evidence type="ECO:0000256" key="2">
    <source>
        <dbReference type="ARBA" id="ARBA00022643"/>
    </source>
</evidence>
<keyword evidence="2" id="KW-0288">FMN</keyword>
<dbReference type="NCBIfam" id="TIGR00229">
    <property type="entry name" value="sensory_box"/>
    <property type="match status" value="1"/>
</dbReference>
<name>A0A0D2B119_9EURO</name>
<dbReference type="InterPro" id="IPR000700">
    <property type="entry name" value="PAS-assoc_C"/>
</dbReference>
<feature type="compositionally biased region" description="Polar residues" evidence="4">
    <location>
        <begin position="904"/>
        <end position="921"/>
    </location>
</feature>
<feature type="compositionally biased region" description="Acidic residues" evidence="4">
    <location>
        <begin position="517"/>
        <end position="534"/>
    </location>
</feature>
<evidence type="ECO:0000256" key="3">
    <source>
        <dbReference type="ARBA" id="ARBA00022991"/>
    </source>
</evidence>
<dbReference type="RefSeq" id="XP_016251523.1">
    <property type="nucleotide sequence ID" value="XM_016389621.1"/>
</dbReference>
<feature type="compositionally biased region" description="Basic and acidic residues" evidence="4">
    <location>
        <begin position="758"/>
        <end position="769"/>
    </location>
</feature>
<evidence type="ECO:0000256" key="1">
    <source>
        <dbReference type="ARBA" id="ARBA00022630"/>
    </source>
</evidence>
<feature type="compositionally biased region" description="Pro residues" evidence="4">
    <location>
        <begin position="164"/>
        <end position="175"/>
    </location>
</feature>
<dbReference type="STRING" id="569365.A0A0D2B119"/>
<evidence type="ECO:0000256" key="4">
    <source>
        <dbReference type="SAM" id="MobiDB-lite"/>
    </source>
</evidence>
<keyword evidence="3" id="KW-0157">Chromophore</keyword>
<feature type="compositionally biased region" description="Polar residues" evidence="4">
    <location>
        <begin position="699"/>
        <end position="727"/>
    </location>
</feature>
<feature type="compositionally biased region" description="Acidic residues" evidence="4">
    <location>
        <begin position="775"/>
        <end position="787"/>
    </location>
</feature>
<dbReference type="AlphaFoldDB" id="A0A0D2B119"/>
<dbReference type="SUPFAM" id="SSF55785">
    <property type="entry name" value="PYP-like sensor domain (PAS domain)"/>
    <property type="match status" value="1"/>
</dbReference>
<dbReference type="PANTHER" id="PTHR47429">
    <property type="entry name" value="PROTEIN TWIN LOV 1"/>
    <property type="match status" value="1"/>
</dbReference>
<feature type="compositionally biased region" description="Polar residues" evidence="4">
    <location>
        <begin position="817"/>
        <end position="831"/>
    </location>
</feature>
<dbReference type="OrthoDB" id="447251at2759"/>
<evidence type="ECO:0000313" key="6">
    <source>
        <dbReference type="EMBL" id="KIW31307.1"/>
    </source>
</evidence>
<gene>
    <name evidence="6" type="ORF">PV07_02964</name>
</gene>
<feature type="domain" description="PAC" evidence="5">
    <location>
        <begin position="379"/>
        <end position="433"/>
    </location>
</feature>
<keyword evidence="1" id="KW-0285">Flavoprotein</keyword>
<feature type="region of interest" description="Disordered" evidence="4">
    <location>
        <begin position="676"/>
        <end position="980"/>
    </location>
</feature>
<feature type="compositionally biased region" description="Basic and acidic residues" evidence="4">
    <location>
        <begin position="117"/>
        <end position="130"/>
    </location>
</feature>
<protein>
    <recommendedName>
        <fullName evidence="5">PAC domain-containing protein</fullName>
    </recommendedName>
</protein>
<proteinExistence type="predicted"/>
<dbReference type="InterPro" id="IPR000014">
    <property type="entry name" value="PAS"/>
</dbReference>
<dbReference type="PROSITE" id="PS50113">
    <property type="entry name" value="PAC"/>
    <property type="match status" value="1"/>
</dbReference>
<evidence type="ECO:0000259" key="5">
    <source>
        <dbReference type="PROSITE" id="PS50113"/>
    </source>
</evidence>
<organism evidence="6 7">
    <name type="scientific">Cladophialophora immunda</name>
    <dbReference type="NCBI Taxonomy" id="569365"/>
    <lineage>
        <taxon>Eukaryota</taxon>
        <taxon>Fungi</taxon>
        <taxon>Dikarya</taxon>
        <taxon>Ascomycota</taxon>
        <taxon>Pezizomycotina</taxon>
        <taxon>Eurotiomycetes</taxon>
        <taxon>Chaetothyriomycetidae</taxon>
        <taxon>Chaetothyriales</taxon>
        <taxon>Herpotrichiellaceae</taxon>
        <taxon>Cladophialophora</taxon>
    </lineage>
</organism>
<feature type="compositionally biased region" description="Acidic residues" evidence="4">
    <location>
        <begin position="957"/>
        <end position="969"/>
    </location>
</feature>
<feature type="compositionally biased region" description="Basic residues" evidence="4">
    <location>
        <begin position="8"/>
        <end position="22"/>
    </location>
</feature>
<dbReference type="GeneID" id="27342158"/>